<comment type="caution">
    <text evidence="2">The sequence shown here is derived from an EMBL/GenBank/DDBJ whole genome shotgun (WGS) entry which is preliminary data.</text>
</comment>
<feature type="region of interest" description="Disordered" evidence="1">
    <location>
        <begin position="11"/>
        <end position="56"/>
    </location>
</feature>
<protein>
    <submittedName>
        <fullName evidence="2">Uncharacterized protein</fullName>
    </submittedName>
</protein>
<accession>A0AAP0ER58</accession>
<feature type="compositionally biased region" description="Polar residues" evidence="1">
    <location>
        <begin position="32"/>
        <end position="42"/>
    </location>
</feature>
<name>A0AAP0ER58_9MAGN</name>
<keyword evidence="3" id="KW-1185">Reference proteome</keyword>
<reference evidence="2 3" key="1">
    <citation type="submission" date="2024-01" db="EMBL/GenBank/DDBJ databases">
        <title>Genome assemblies of Stephania.</title>
        <authorList>
            <person name="Yang L."/>
        </authorList>
    </citation>
    <scope>NUCLEOTIDE SEQUENCE [LARGE SCALE GENOMIC DNA]</scope>
    <source>
        <strain evidence="2">QJT</strain>
        <tissue evidence="2">Leaf</tissue>
    </source>
</reference>
<dbReference type="EMBL" id="JBBNAE010000009">
    <property type="protein sequence ID" value="KAK9096502.1"/>
    <property type="molecule type" value="Genomic_DNA"/>
</dbReference>
<sequence>MVREMREVIVEDDVIDSTPIPPTHPPTHPPTFSNTNDLSEGNNAVPAASPHHSSKFGTLLSTTSLRRGYDDCDAPLPLMRFTLIIFSISKISS</sequence>
<evidence type="ECO:0000313" key="2">
    <source>
        <dbReference type="EMBL" id="KAK9096502.1"/>
    </source>
</evidence>
<evidence type="ECO:0000256" key="1">
    <source>
        <dbReference type="SAM" id="MobiDB-lite"/>
    </source>
</evidence>
<gene>
    <name evidence="2" type="ORF">Sjap_021999</name>
</gene>
<dbReference type="Proteomes" id="UP001417504">
    <property type="component" value="Unassembled WGS sequence"/>
</dbReference>
<evidence type="ECO:0000313" key="3">
    <source>
        <dbReference type="Proteomes" id="UP001417504"/>
    </source>
</evidence>
<proteinExistence type="predicted"/>
<dbReference type="AlphaFoldDB" id="A0AAP0ER58"/>
<feature type="compositionally biased region" description="Pro residues" evidence="1">
    <location>
        <begin position="19"/>
        <end position="29"/>
    </location>
</feature>
<organism evidence="2 3">
    <name type="scientific">Stephania japonica</name>
    <dbReference type="NCBI Taxonomy" id="461633"/>
    <lineage>
        <taxon>Eukaryota</taxon>
        <taxon>Viridiplantae</taxon>
        <taxon>Streptophyta</taxon>
        <taxon>Embryophyta</taxon>
        <taxon>Tracheophyta</taxon>
        <taxon>Spermatophyta</taxon>
        <taxon>Magnoliopsida</taxon>
        <taxon>Ranunculales</taxon>
        <taxon>Menispermaceae</taxon>
        <taxon>Menispermoideae</taxon>
        <taxon>Cissampelideae</taxon>
        <taxon>Stephania</taxon>
    </lineage>
</organism>